<accession>L8Y4D0</accession>
<organism evidence="2 3">
    <name type="scientific">Tupaia chinensis</name>
    <name type="common">Chinese tree shrew</name>
    <name type="synonym">Tupaia belangeri chinensis</name>
    <dbReference type="NCBI Taxonomy" id="246437"/>
    <lineage>
        <taxon>Eukaryota</taxon>
        <taxon>Metazoa</taxon>
        <taxon>Chordata</taxon>
        <taxon>Craniata</taxon>
        <taxon>Vertebrata</taxon>
        <taxon>Euteleostomi</taxon>
        <taxon>Mammalia</taxon>
        <taxon>Eutheria</taxon>
        <taxon>Euarchontoglires</taxon>
        <taxon>Scandentia</taxon>
        <taxon>Tupaiidae</taxon>
        <taxon>Tupaia</taxon>
    </lineage>
</organism>
<sequence length="132" mass="14848">MKRKKTEDGSSKLEQEVEPEAAVQEASPPTDLMCSEATWNHENVSQPSRTGRNKDSQEMSQMPSSREEPSVWKTEHEKSRDESKRKKAPGPSKPSLALSSKYPEDDPDYCVWVPPEGQNGDGRTHLNDKCGY</sequence>
<reference evidence="3" key="2">
    <citation type="journal article" date="2013" name="Nat. Commun.">
        <title>Genome of the Chinese tree shrew.</title>
        <authorList>
            <person name="Fan Y."/>
            <person name="Huang Z.Y."/>
            <person name="Cao C.C."/>
            <person name="Chen C.S."/>
            <person name="Chen Y.X."/>
            <person name="Fan D.D."/>
            <person name="He J."/>
            <person name="Hou H.L."/>
            <person name="Hu L."/>
            <person name="Hu X.T."/>
            <person name="Jiang X.T."/>
            <person name="Lai R."/>
            <person name="Lang Y.S."/>
            <person name="Liang B."/>
            <person name="Liao S.G."/>
            <person name="Mu D."/>
            <person name="Ma Y.Y."/>
            <person name="Niu Y.Y."/>
            <person name="Sun X.Q."/>
            <person name="Xia J.Q."/>
            <person name="Xiao J."/>
            <person name="Xiong Z.Q."/>
            <person name="Xu L."/>
            <person name="Yang L."/>
            <person name="Zhang Y."/>
            <person name="Zhao W."/>
            <person name="Zhao X.D."/>
            <person name="Zheng Y.T."/>
            <person name="Zhou J.M."/>
            <person name="Zhu Y.B."/>
            <person name="Zhang G.J."/>
            <person name="Wang J."/>
            <person name="Yao Y.G."/>
        </authorList>
    </citation>
    <scope>NUCLEOTIDE SEQUENCE [LARGE SCALE GENOMIC DNA]</scope>
</reference>
<dbReference type="InParanoid" id="L8Y4D0"/>
<dbReference type="eggNOG" id="KOG1881">
    <property type="taxonomic scope" value="Eukaryota"/>
</dbReference>
<proteinExistence type="predicted"/>
<evidence type="ECO:0000313" key="3">
    <source>
        <dbReference type="Proteomes" id="UP000011518"/>
    </source>
</evidence>
<dbReference type="EMBL" id="KB365393">
    <property type="protein sequence ID" value="ELV11303.1"/>
    <property type="molecule type" value="Genomic_DNA"/>
</dbReference>
<feature type="compositionally biased region" description="Basic and acidic residues" evidence="1">
    <location>
        <begin position="122"/>
        <end position="132"/>
    </location>
</feature>
<dbReference type="AlphaFoldDB" id="L8Y4D0"/>
<evidence type="ECO:0000256" key="1">
    <source>
        <dbReference type="SAM" id="MobiDB-lite"/>
    </source>
</evidence>
<feature type="compositionally biased region" description="Polar residues" evidence="1">
    <location>
        <begin position="37"/>
        <end position="50"/>
    </location>
</feature>
<keyword evidence="3" id="KW-1185">Reference proteome</keyword>
<feature type="region of interest" description="Disordered" evidence="1">
    <location>
        <begin position="1"/>
        <end position="132"/>
    </location>
</feature>
<feature type="compositionally biased region" description="Basic and acidic residues" evidence="1">
    <location>
        <begin position="65"/>
        <end position="84"/>
    </location>
</feature>
<gene>
    <name evidence="2" type="ORF">TREES_T100021166</name>
</gene>
<evidence type="ECO:0000313" key="2">
    <source>
        <dbReference type="EMBL" id="ELV11303.1"/>
    </source>
</evidence>
<protein>
    <submittedName>
        <fullName evidence="2">Kanadaptin</fullName>
    </submittedName>
</protein>
<feature type="compositionally biased region" description="Basic and acidic residues" evidence="1">
    <location>
        <begin position="1"/>
        <end position="15"/>
    </location>
</feature>
<feature type="compositionally biased region" description="Low complexity" evidence="1">
    <location>
        <begin position="20"/>
        <end position="29"/>
    </location>
</feature>
<reference evidence="3" key="1">
    <citation type="submission" date="2012-07" db="EMBL/GenBank/DDBJ databases">
        <title>Genome of the Chinese tree shrew, a rising model animal genetically related to primates.</title>
        <authorList>
            <person name="Zhang G."/>
            <person name="Fan Y."/>
            <person name="Yao Y."/>
            <person name="Huang Z."/>
        </authorList>
    </citation>
    <scope>NUCLEOTIDE SEQUENCE [LARGE SCALE GENOMIC DNA]</scope>
</reference>
<name>L8Y4D0_TUPCH</name>
<dbReference type="Proteomes" id="UP000011518">
    <property type="component" value="Unassembled WGS sequence"/>
</dbReference>